<protein>
    <submittedName>
        <fullName evidence="1">Uncharacterized protein</fullName>
    </submittedName>
</protein>
<dbReference type="EMBL" id="GBRH01239614">
    <property type="protein sequence ID" value="JAD58281.1"/>
    <property type="molecule type" value="Transcribed_RNA"/>
</dbReference>
<reference evidence="1" key="2">
    <citation type="journal article" date="2015" name="Data Brief">
        <title>Shoot transcriptome of the giant reed, Arundo donax.</title>
        <authorList>
            <person name="Barrero R.A."/>
            <person name="Guerrero F.D."/>
            <person name="Moolhuijzen P."/>
            <person name="Goolsby J.A."/>
            <person name="Tidwell J."/>
            <person name="Bellgard S.E."/>
            <person name="Bellgard M.I."/>
        </authorList>
    </citation>
    <scope>NUCLEOTIDE SEQUENCE</scope>
    <source>
        <tissue evidence="1">Shoot tissue taken approximately 20 cm above the soil surface</tissue>
    </source>
</reference>
<reference evidence="1" key="1">
    <citation type="submission" date="2014-09" db="EMBL/GenBank/DDBJ databases">
        <authorList>
            <person name="Magalhaes I.L.F."/>
            <person name="Oliveira U."/>
            <person name="Santos F.R."/>
            <person name="Vidigal T.H.D.A."/>
            <person name="Brescovit A.D."/>
            <person name="Santos A.J."/>
        </authorList>
    </citation>
    <scope>NUCLEOTIDE SEQUENCE</scope>
    <source>
        <tissue evidence="1">Shoot tissue taken approximately 20 cm above the soil surface</tissue>
    </source>
</reference>
<organism evidence="1">
    <name type="scientific">Arundo donax</name>
    <name type="common">Giant reed</name>
    <name type="synonym">Donax arundinaceus</name>
    <dbReference type="NCBI Taxonomy" id="35708"/>
    <lineage>
        <taxon>Eukaryota</taxon>
        <taxon>Viridiplantae</taxon>
        <taxon>Streptophyta</taxon>
        <taxon>Embryophyta</taxon>
        <taxon>Tracheophyta</taxon>
        <taxon>Spermatophyta</taxon>
        <taxon>Magnoliopsida</taxon>
        <taxon>Liliopsida</taxon>
        <taxon>Poales</taxon>
        <taxon>Poaceae</taxon>
        <taxon>PACMAD clade</taxon>
        <taxon>Arundinoideae</taxon>
        <taxon>Arundineae</taxon>
        <taxon>Arundo</taxon>
    </lineage>
</organism>
<name>A0A0A9B4I3_ARUDO</name>
<accession>A0A0A9B4I3</accession>
<evidence type="ECO:0000313" key="1">
    <source>
        <dbReference type="EMBL" id="JAD58281.1"/>
    </source>
</evidence>
<proteinExistence type="predicted"/>
<sequence length="38" mass="4530">MRQIIIFSYKFVSKDIKLEESRKRYIVENAKCIPKASP</sequence>
<dbReference type="AlphaFoldDB" id="A0A0A9B4I3"/>